<protein>
    <submittedName>
        <fullName evidence="1">Uncharacterized protein</fullName>
    </submittedName>
</protein>
<proteinExistence type="predicted"/>
<gene>
    <name evidence="1" type="ORF">BCON_0068g00260</name>
</gene>
<comment type="caution">
    <text evidence="1">The sequence shown here is derived from an EMBL/GenBank/DDBJ whole genome shotgun (WGS) entry which is preliminary data.</text>
</comment>
<evidence type="ECO:0000313" key="2">
    <source>
        <dbReference type="Proteomes" id="UP000297527"/>
    </source>
</evidence>
<keyword evidence="2" id="KW-1185">Reference proteome</keyword>
<evidence type="ECO:0000313" key="1">
    <source>
        <dbReference type="EMBL" id="TGO57195.1"/>
    </source>
</evidence>
<organism evidence="1 2">
    <name type="scientific">Botryotinia convoluta</name>
    <dbReference type="NCBI Taxonomy" id="54673"/>
    <lineage>
        <taxon>Eukaryota</taxon>
        <taxon>Fungi</taxon>
        <taxon>Dikarya</taxon>
        <taxon>Ascomycota</taxon>
        <taxon>Pezizomycotina</taxon>
        <taxon>Leotiomycetes</taxon>
        <taxon>Helotiales</taxon>
        <taxon>Sclerotiniaceae</taxon>
        <taxon>Botryotinia</taxon>
    </lineage>
</organism>
<dbReference type="AlphaFoldDB" id="A0A4Z1I7A3"/>
<accession>A0A4Z1I7A3</accession>
<dbReference type="Proteomes" id="UP000297527">
    <property type="component" value="Unassembled WGS sequence"/>
</dbReference>
<dbReference type="EMBL" id="PQXN01000068">
    <property type="protein sequence ID" value="TGO57195.1"/>
    <property type="molecule type" value="Genomic_DNA"/>
</dbReference>
<sequence length="69" mass="7613">MDLAASAYSWPMPESFLSLVVVVNKSDYLWEPESFTQTQGTSLNSEYGQNESGQVVGSSRSCITVRSFI</sequence>
<name>A0A4Z1I7A3_9HELO</name>
<reference evidence="1 2" key="1">
    <citation type="submission" date="2017-12" db="EMBL/GenBank/DDBJ databases">
        <title>Comparative genomics of Botrytis spp.</title>
        <authorList>
            <person name="Valero-Jimenez C.A."/>
            <person name="Tapia P."/>
            <person name="Veloso J."/>
            <person name="Silva-Moreno E."/>
            <person name="Staats M."/>
            <person name="Valdes J.H."/>
            <person name="Van Kan J.A.L."/>
        </authorList>
    </citation>
    <scope>NUCLEOTIDE SEQUENCE [LARGE SCALE GENOMIC DNA]</scope>
    <source>
        <strain evidence="1 2">MUCL11595</strain>
    </source>
</reference>